<name>A0A290Z9V6_9PSEU</name>
<evidence type="ECO:0000256" key="1">
    <source>
        <dbReference type="SAM" id="MobiDB-lite"/>
    </source>
</evidence>
<dbReference type="InterPro" id="IPR026487">
    <property type="entry name" value="CHP04141"/>
</dbReference>
<organism evidence="2 3">
    <name type="scientific">Actinosynnema pretiosum</name>
    <dbReference type="NCBI Taxonomy" id="42197"/>
    <lineage>
        <taxon>Bacteria</taxon>
        <taxon>Bacillati</taxon>
        <taxon>Actinomycetota</taxon>
        <taxon>Actinomycetes</taxon>
        <taxon>Pseudonocardiales</taxon>
        <taxon>Pseudonocardiaceae</taxon>
        <taxon>Actinosynnema</taxon>
    </lineage>
</organism>
<protein>
    <recommendedName>
        <fullName evidence="4">Sporadically distributed protein, TIGR04141 family</fullName>
    </recommendedName>
</protein>
<evidence type="ECO:0008006" key="4">
    <source>
        <dbReference type="Google" id="ProtNLM"/>
    </source>
</evidence>
<dbReference type="KEGG" id="apre:CNX65_23170"/>
<keyword evidence="3" id="KW-1185">Reference proteome</keyword>
<dbReference type="EMBL" id="CP023445">
    <property type="protein sequence ID" value="ATE55821.1"/>
    <property type="molecule type" value="Genomic_DNA"/>
</dbReference>
<reference evidence="2" key="1">
    <citation type="submission" date="2017-09" db="EMBL/GenBank/DDBJ databases">
        <title>Complete Genome Sequence of ansamitocin-producing Bacterium Actinosynnema pretiosum X47.</title>
        <authorList>
            <person name="Cao G."/>
            <person name="Zong G."/>
            <person name="Zhong C."/>
            <person name="Fu J."/>
        </authorList>
    </citation>
    <scope>NUCLEOTIDE SEQUENCE [LARGE SCALE GENOMIC DNA]</scope>
    <source>
        <strain evidence="2">X47</strain>
    </source>
</reference>
<feature type="region of interest" description="Disordered" evidence="1">
    <location>
        <begin position="558"/>
        <end position="578"/>
    </location>
</feature>
<evidence type="ECO:0000313" key="2">
    <source>
        <dbReference type="EMBL" id="ATE55821.1"/>
    </source>
</evidence>
<evidence type="ECO:0000313" key="3">
    <source>
        <dbReference type="Proteomes" id="UP000218505"/>
    </source>
</evidence>
<dbReference type="AlphaFoldDB" id="A0A290Z9V6"/>
<dbReference type="Proteomes" id="UP000218505">
    <property type="component" value="Chromosome"/>
</dbReference>
<gene>
    <name evidence="2" type="ORF">CNX65_23170</name>
</gene>
<proteinExistence type="predicted"/>
<sequence length="578" mass="63058">MLCAALFSLVDKENPLPRHTPPTAQATLYRFPVVPGTRLADYLDLSGVSAVSHNGPVEIADAVAHLVAGTRTAGAPEWAGTVTALTGVRPSLVRGAPFAVLLVRVDRWVVAAVFGSGRHLLDDLKLEHGFGLLFAIRRVDPADLRAVTSSLLDVSARSTRTNFPSGNSPIGFGLEPAGELVTRVSGMADMTGMTYRVATGGKRLRVTAGDSLSLRVGATPRHFIADLRAICAITEETDQDSPLRFITDVRPLSDRDPVLPELEGRLARALGGEEGSGALGVCWPTAALRHLEEVNSFATNNIGGAGPMLFDGFPDVDDLVARFAQMPVAMRVSELRDARLTPCADDAGEEFLTRAITLDKWIAFEALVDGRTYCLHQGGWYELGRAAVERVREQVRELLSDRSELVFPLWRPTGRTDDEHRYCELVAEQPGFLCLDKDFGRTPMHRRFEFADLVGPGDELIHVKWLARATAASHLFTQAQVAVWALRFEAEALRQLDAKVRALDSTRGIARQPQVLVLAAAGREWEVGQLFTLSMVGLLRLDAELRRHGVRLQFADIPHAPKPRAGGRAEPRMATSRS</sequence>
<dbReference type="Pfam" id="PF19614">
    <property type="entry name" value="DUF6119"/>
    <property type="match status" value="1"/>
</dbReference>
<dbReference type="NCBIfam" id="TIGR04141">
    <property type="entry name" value="TIGR04141 family sporadically distributed protein"/>
    <property type="match status" value="1"/>
</dbReference>
<accession>A0A290Z9V6</accession>